<name>A0A1Y2C6G7_9FUNG</name>
<accession>A0A1Y2C6G7</accession>
<dbReference type="EMBL" id="MCGO01000028">
    <property type="protein sequence ID" value="ORY42633.1"/>
    <property type="molecule type" value="Genomic_DNA"/>
</dbReference>
<dbReference type="AlphaFoldDB" id="A0A1Y2C6G7"/>
<reference evidence="1 2" key="1">
    <citation type="submission" date="2016-07" db="EMBL/GenBank/DDBJ databases">
        <title>Pervasive Adenine N6-methylation of Active Genes in Fungi.</title>
        <authorList>
            <consortium name="DOE Joint Genome Institute"/>
            <person name="Mondo S.J."/>
            <person name="Dannebaum R.O."/>
            <person name="Kuo R.C."/>
            <person name="Labutti K."/>
            <person name="Haridas S."/>
            <person name="Kuo A."/>
            <person name="Salamov A."/>
            <person name="Ahrendt S.R."/>
            <person name="Lipzen A."/>
            <person name="Sullivan W."/>
            <person name="Andreopoulos W.B."/>
            <person name="Clum A."/>
            <person name="Lindquist E."/>
            <person name="Daum C."/>
            <person name="Ramamoorthy G.K."/>
            <person name="Gryganskyi A."/>
            <person name="Culley D."/>
            <person name="Magnuson J.K."/>
            <person name="James T.Y."/>
            <person name="O'Malley M.A."/>
            <person name="Stajich J.E."/>
            <person name="Spatafora J.W."/>
            <person name="Visel A."/>
            <person name="Grigoriev I.V."/>
        </authorList>
    </citation>
    <scope>NUCLEOTIDE SEQUENCE [LARGE SCALE GENOMIC DNA]</scope>
    <source>
        <strain evidence="1 2">JEL800</strain>
    </source>
</reference>
<protein>
    <submittedName>
        <fullName evidence="1">Uncharacterized protein</fullName>
    </submittedName>
</protein>
<sequence length="267" mass="31112">MDETKQLFLFSERNQPFTRLRTTYHWLRTPDEDDFNSFFGMFWRMYLYFRNSEPPSHTFTASNLLPFFSLSKLKKEGLKIMKPSLCFLCSVSMPPQDQTCCLVCGRCFHVNCASSHNCNQPLTSSTNPSLTNLLTNDPRMYTKKFRPSISRPEYPSQNVLNSFFNFSVRIRLLLCSLCTRKWFATITISISSRSLTCRYCHRRITVPPQRIQFYRSINLMRRKITHRMDTSSSGLQKSAQSSSNRIKMDRGIVPSASFVTCSWTLIS</sequence>
<keyword evidence="2" id="KW-1185">Reference proteome</keyword>
<evidence type="ECO:0000313" key="1">
    <source>
        <dbReference type="EMBL" id="ORY42633.1"/>
    </source>
</evidence>
<organism evidence="1 2">
    <name type="scientific">Rhizoclosmatium globosum</name>
    <dbReference type="NCBI Taxonomy" id="329046"/>
    <lineage>
        <taxon>Eukaryota</taxon>
        <taxon>Fungi</taxon>
        <taxon>Fungi incertae sedis</taxon>
        <taxon>Chytridiomycota</taxon>
        <taxon>Chytridiomycota incertae sedis</taxon>
        <taxon>Chytridiomycetes</taxon>
        <taxon>Chytridiales</taxon>
        <taxon>Chytriomycetaceae</taxon>
        <taxon>Rhizoclosmatium</taxon>
    </lineage>
</organism>
<evidence type="ECO:0000313" key="2">
    <source>
        <dbReference type="Proteomes" id="UP000193642"/>
    </source>
</evidence>
<gene>
    <name evidence="1" type="ORF">BCR33DRAFT_301163</name>
</gene>
<proteinExistence type="predicted"/>
<comment type="caution">
    <text evidence="1">The sequence shown here is derived from an EMBL/GenBank/DDBJ whole genome shotgun (WGS) entry which is preliminary data.</text>
</comment>
<dbReference type="Proteomes" id="UP000193642">
    <property type="component" value="Unassembled WGS sequence"/>
</dbReference>